<protein>
    <submittedName>
        <fullName evidence="1">Uncharacterized protein</fullName>
    </submittedName>
</protein>
<dbReference type="PATRIC" id="fig|38307.3.peg.710"/>
<evidence type="ECO:0000313" key="1">
    <source>
        <dbReference type="EMBL" id="OAJ67990.1"/>
    </source>
</evidence>
<comment type="caution">
    <text evidence="1">The sequence shown here is derived from an EMBL/GenBank/DDBJ whole genome shotgun (WGS) entry which is preliminary data.</text>
</comment>
<sequence length="135" mass="14710">MMTTSIIAAMEELIAILVLENSALSEARLPDALKLIPQKQAAATKLETAIATASEKDACAFTGTPFLPEHSSLLKKMITLGKRNGDLLQHAISSQKRVIELLTTFPSSEMVQSYGHQGAYAHEEKKRQALFVSRA</sequence>
<proteinExistence type="predicted"/>
<evidence type="ECO:0000313" key="2">
    <source>
        <dbReference type="Proteomes" id="UP000077786"/>
    </source>
</evidence>
<dbReference type="EMBL" id="LUTU01000005">
    <property type="protein sequence ID" value="OAJ67990.1"/>
    <property type="molecule type" value="Genomic_DNA"/>
</dbReference>
<name>A0A1B6VLA9_9PROT</name>
<organism evidence="1 2">
    <name type="scientific">Gluconobacter cerinus</name>
    <dbReference type="NCBI Taxonomy" id="38307"/>
    <lineage>
        <taxon>Bacteria</taxon>
        <taxon>Pseudomonadati</taxon>
        <taxon>Pseudomonadota</taxon>
        <taxon>Alphaproteobacteria</taxon>
        <taxon>Acetobacterales</taxon>
        <taxon>Acetobacteraceae</taxon>
        <taxon>Gluconobacter</taxon>
    </lineage>
</organism>
<accession>A0A1B6VLA9</accession>
<dbReference type="RefSeq" id="WP_232309079.1">
    <property type="nucleotide sequence ID" value="NZ_LUTU01000005.1"/>
</dbReference>
<dbReference type="AlphaFoldDB" id="A0A1B6VLA9"/>
<dbReference type="Proteomes" id="UP000077786">
    <property type="component" value="Unassembled WGS sequence"/>
</dbReference>
<reference evidence="1 2" key="1">
    <citation type="submission" date="2016-03" db="EMBL/GenBank/DDBJ databases">
        <title>Draft genome sequence of Gluconobacter cerinus strain CECT 9110.</title>
        <authorList>
            <person name="Sainz F."/>
            <person name="Mas A."/>
            <person name="Torija M.J."/>
        </authorList>
    </citation>
    <scope>NUCLEOTIDE SEQUENCE [LARGE SCALE GENOMIC DNA]</scope>
    <source>
        <strain evidence="1 2">CECT 9110</strain>
    </source>
</reference>
<gene>
    <name evidence="1" type="ORF">A0123_00690</name>
</gene>